<evidence type="ECO:0000259" key="3">
    <source>
        <dbReference type="Pfam" id="PF22725"/>
    </source>
</evidence>
<evidence type="ECO:0000313" key="4">
    <source>
        <dbReference type="EMBL" id="OMF47287.1"/>
    </source>
</evidence>
<dbReference type="STRING" id="297318.BK138_32135"/>
<evidence type="ECO:0000259" key="2">
    <source>
        <dbReference type="Pfam" id="PF01408"/>
    </source>
</evidence>
<evidence type="ECO:0008006" key="6">
    <source>
        <dbReference type="Google" id="ProtNLM"/>
    </source>
</evidence>
<dbReference type="AlphaFoldDB" id="A0A1R1E642"/>
<feature type="domain" description="Gfo/Idh/MocA-like oxidoreductase N-terminal" evidence="2">
    <location>
        <begin position="1"/>
        <end position="117"/>
    </location>
</feature>
<gene>
    <name evidence="4" type="ORF">BK138_32135</name>
</gene>
<accession>A0A1R1E642</accession>
<name>A0A1R1E642_9BACL</name>
<reference evidence="4 5" key="1">
    <citation type="submission" date="2016-11" db="EMBL/GenBank/DDBJ databases">
        <title>Paenibacillus species isolates.</title>
        <authorList>
            <person name="Beno S.M."/>
        </authorList>
    </citation>
    <scope>NUCLEOTIDE SEQUENCE [LARGE SCALE GENOMIC DNA]</scope>
    <source>
        <strain evidence="4 5">FSL R5-0378</strain>
    </source>
</reference>
<proteinExistence type="predicted"/>
<dbReference type="SUPFAM" id="SSF55347">
    <property type="entry name" value="Glyceraldehyde-3-phosphate dehydrogenase-like, C-terminal domain"/>
    <property type="match status" value="1"/>
</dbReference>
<organism evidence="4 5">
    <name type="scientific">Paenibacillus rhizosphaerae</name>
    <dbReference type="NCBI Taxonomy" id="297318"/>
    <lineage>
        <taxon>Bacteria</taxon>
        <taxon>Bacillati</taxon>
        <taxon>Bacillota</taxon>
        <taxon>Bacilli</taxon>
        <taxon>Bacillales</taxon>
        <taxon>Paenibacillaceae</taxon>
        <taxon>Paenibacillus</taxon>
    </lineage>
</organism>
<dbReference type="EMBL" id="MRTP01000018">
    <property type="protein sequence ID" value="OMF47287.1"/>
    <property type="molecule type" value="Genomic_DNA"/>
</dbReference>
<keyword evidence="5" id="KW-1185">Reference proteome</keyword>
<dbReference type="InterPro" id="IPR036291">
    <property type="entry name" value="NAD(P)-bd_dom_sf"/>
</dbReference>
<dbReference type="Gene3D" id="3.40.50.720">
    <property type="entry name" value="NAD(P)-binding Rossmann-like Domain"/>
    <property type="match status" value="1"/>
</dbReference>
<comment type="caution">
    <text evidence="4">The sequence shown here is derived from an EMBL/GenBank/DDBJ whole genome shotgun (WGS) entry which is preliminary data.</text>
</comment>
<dbReference type="Proteomes" id="UP000187172">
    <property type="component" value="Unassembled WGS sequence"/>
</dbReference>
<dbReference type="GO" id="GO:0000166">
    <property type="term" value="F:nucleotide binding"/>
    <property type="evidence" value="ECO:0007669"/>
    <property type="project" value="InterPro"/>
</dbReference>
<evidence type="ECO:0000256" key="1">
    <source>
        <dbReference type="SAM" id="MobiDB-lite"/>
    </source>
</evidence>
<feature type="region of interest" description="Disordered" evidence="1">
    <location>
        <begin position="329"/>
        <end position="349"/>
    </location>
</feature>
<evidence type="ECO:0000313" key="5">
    <source>
        <dbReference type="Proteomes" id="UP000187172"/>
    </source>
</evidence>
<sequence length="349" mass="38660">MKIGVIGLGWPGQQHIRAIQEWDDAVLTAVCDLDASKRSAFVGKCDVYPNIDHFFDTSDTEAVVLAVPHHLHANLAIRALEAGKHVLIEKPMARSVEECRQMIEASNRTGKMLMVAHNWRYTPWCVAAKAVIDSGELGAVQAVRTEWLLDFRASFPKGSWIYNGELAGGGAIVSLAIHNVDALRYLIGEIEEVYTNQLFTDDWSSEGAENWAMSQFTFANGAIGHLFTGYTPFYPPDNGMLYVYGERGTMFYGPHQGGTGLWIRSAARSEDSKAGYQLVDMKQYVPGMAGHAQTNQMRHFLDCVKNGQRPDTDGREILKTIHLTEKMYESGRTGKPVKVESASKSEGVI</sequence>
<dbReference type="SUPFAM" id="SSF51735">
    <property type="entry name" value="NAD(P)-binding Rossmann-fold domains"/>
    <property type="match status" value="1"/>
</dbReference>
<dbReference type="InterPro" id="IPR055170">
    <property type="entry name" value="GFO_IDH_MocA-like_dom"/>
</dbReference>
<dbReference type="PANTHER" id="PTHR43377:SF1">
    <property type="entry name" value="BILIVERDIN REDUCTASE A"/>
    <property type="match status" value="1"/>
</dbReference>
<dbReference type="PANTHER" id="PTHR43377">
    <property type="entry name" value="BILIVERDIN REDUCTASE A"/>
    <property type="match status" value="1"/>
</dbReference>
<dbReference type="InterPro" id="IPR000683">
    <property type="entry name" value="Gfo/Idh/MocA-like_OxRdtase_N"/>
</dbReference>
<dbReference type="Pfam" id="PF22725">
    <property type="entry name" value="GFO_IDH_MocA_C3"/>
    <property type="match status" value="1"/>
</dbReference>
<dbReference type="Pfam" id="PF01408">
    <property type="entry name" value="GFO_IDH_MocA"/>
    <property type="match status" value="1"/>
</dbReference>
<dbReference type="RefSeq" id="WP_076176334.1">
    <property type="nucleotide sequence ID" value="NZ_MRTP01000018.1"/>
</dbReference>
<protein>
    <recommendedName>
        <fullName evidence="6">Dehydrogenase</fullName>
    </recommendedName>
</protein>
<feature type="domain" description="GFO/IDH/MocA-like oxidoreductase" evidence="3">
    <location>
        <begin position="127"/>
        <end position="250"/>
    </location>
</feature>
<dbReference type="Gene3D" id="3.30.360.10">
    <property type="entry name" value="Dihydrodipicolinate Reductase, domain 2"/>
    <property type="match status" value="1"/>
</dbReference>
<dbReference type="InterPro" id="IPR051450">
    <property type="entry name" value="Gfo/Idh/MocA_Oxidoreductases"/>
</dbReference>